<dbReference type="EMBL" id="GL983065">
    <property type="protein sequence ID" value="EGR34645.1"/>
    <property type="molecule type" value="Genomic_DNA"/>
</dbReference>
<evidence type="ECO:0000256" key="1">
    <source>
        <dbReference type="SAM" id="Phobius"/>
    </source>
</evidence>
<dbReference type="GO" id="GO:0032259">
    <property type="term" value="P:methylation"/>
    <property type="evidence" value="ECO:0007669"/>
    <property type="project" value="UniProtKB-KW"/>
</dbReference>
<keyword evidence="1" id="KW-1133">Transmembrane helix</keyword>
<keyword evidence="1" id="KW-0472">Membrane</keyword>
<evidence type="ECO:0000259" key="2">
    <source>
        <dbReference type="PROSITE" id="PS50280"/>
    </source>
</evidence>
<dbReference type="PANTHER" id="PTHR13271">
    <property type="entry name" value="UNCHARACTERIZED PUTATIVE METHYLTRANSFERASE"/>
    <property type="match status" value="1"/>
</dbReference>
<sequence length="326" mass="39486">MKIIQKQQNYIHKQLNQMINLLHIFIIALWLIIYQKNLKSLYKMRHNVKIQTLNIFKHIQENHQLYYNQIDQKSHFKYQKMDQNWIIKMKNYYNQNKKYNKKQIKYILKKLKNYQIKNQKKSQIYYLLIILKLQFIKNFQIGQMMEKLNSVTQEYKPIVKIIEEYIHEEKFINPDSLWSIYINILPSDYNQYPIFFPEEDLEWLSGSPFLNQVLEKKADIKRDYDDICSIAPEFAINTFQDFCWARITASSRVFGLQIDGQKTDAFVPLADMLNHRRPKQTSWQYDDNRQGFIIEALEDIPRGDQVYDSYGQKCNSRFSLIMDLLI</sequence>
<organism evidence="3 4">
    <name type="scientific">Ichthyophthirius multifiliis</name>
    <name type="common">White spot disease agent</name>
    <name type="synonym">Ich</name>
    <dbReference type="NCBI Taxonomy" id="5932"/>
    <lineage>
        <taxon>Eukaryota</taxon>
        <taxon>Sar</taxon>
        <taxon>Alveolata</taxon>
        <taxon>Ciliophora</taxon>
        <taxon>Intramacronucleata</taxon>
        <taxon>Oligohymenophorea</taxon>
        <taxon>Hymenostomatida</taxon>
        <taxon>Ophryoglenina</taxon>
        <taxon>Ichthyophthirius</taxon>
    </lineage>
</organism>
<dbReference type="InParanoid" id="G0QJF8"/>
<reference evidence="3 4" key="1">
    <citation type="submission" date="2011-07" db="EMBL/GenBank/DDBJ databases">
        <authorList>
            <person name="Coyne R."/>
            <person name="Brami D."/>
            <person name="Johnson J."/>
            <person name="Hostetler J."/>
            <person name="Hannick L."/>
            <person name="Clark T."/>
            <person name="Cassidy-Hanley D."/>
            <person name="Inman J."/>
        </authorList>
    </citation>
    <scope>NUCLEOTIDE SEQUENCE [LARGE SCALE GENOMIC DNA]</scope>
    <source>
        <strain evidence="3 4">G5</strain>
    </source>
</reference>
<dbReference type="InterPro" id="IPR001214">
    <property type="entry name" value="SET_dom"/>
</dbReference>
<dbReference type="OrthoDB" id="341421at2759"/>
<dbReference type="RefSeq" id="XP_004039949.1">
    <property type="nucleotide sequence ID" value="XM_004039901.1"/>
</dbReference>
<name>G0QJF8_ICHMU</name>
<proteinExistence type="predicted"/>
<dbReference type="GeneID" id="14910843"/>
<dbReference type="SUPFAM" id="SSF82199">
    <property type="entry name" value="SET domain"/>
    <property type="match status" value="1"/>
</dbReference>
<gene>
    <name evidence="3" type="ORF">IMG5_005110</name>
</gene>
<keyword evidence="4" id="KW-1185">Reference proteome</keyword>
<keyword evidence="3" id="KW-0489">Methyltransferase</keyword>
<dbReference type="Proteomes" id="UP000008983">
    <property type="component" value="Unassembled WGS sequence"/>
</dbReference>
<dbReference type="GO" id="GO:0016279">
    <property type="term" value="F:protein-lysine N-methyltransferase activity"/>
    <property type="evidence" value="ECO:0007669"/>
    <property type="project" value="TreeGrafter"/>
</dbReference>
<keyword evidence="3" id="KW-0413">Isomerase</keyword>
<dbReference type="GO" id="GO:0030785">
    <property type="term" value="F:[ribulose-bisphosphate carboxylase]-lysine N-methyltransferase activity"/>
    <property type="evidence" value="ECO:0007669"/>
    <property type="project" value="UniProtKB-EC"/>
</dbReference>
<dbReference type="Gene3D" id="3.90.1410.10">
    <property type="entry name" value="set domain protein methyltransferase, domain 1"/>
    <property type="match status" value="1"/>
</dbReference>
<accession>G0QJF8</accession>
<dbReference type="CDD" id="cd10527">
    <property type="entry name" value="SET_LSMT"/>
    <property type="match status" value="1"/>
</dbReference>
<dbReference type="STRING" id="857967.G0QJF8"/>
<dbReference type="EC" id="2.1.1.127" evidence="3"/>
<dbReference type="Pfam" id="PF00856">
    <property type="entry name" value="SET"/>
    <property type="match status" value="1"/>
</dbReference>
<keyword evidence="3" id="KW-0808">Transferase</keyword>
<keyword evidence="1" id="KW-0812">Transmembrane</keyword>
<feature type="transmembrane region" description="Helical" evidence="1">
    <location>
        <begin position="15"/>
        <end position="34"/>
    </location>
</feature>
<protein>
    <submittedName>
        <fullName evidence="3">SET domain protein</fullName>
        <ecNumber evidence="3">2.1.1.127</ecNumber>
        <ecNumber evidence="3">5.2.1.8</ecNumber>
    </submittedName>
</protein>
<dbReference type="EC" id="5.2.1.8" evidence="3"/>
<feature type="domain" description="SET" evidence="2">
    <location>
        <begin position="216"/>
        <end position="311"/>
    </location>
</feature>
<dbReference type="PANTHER" id="PTHR13271:SF137">
    <property type="entry name" value="SET DOMAIN-CONTAINING PROTEIN"/>
    <property type="match status" value="1"/>
</dbReference>
<dbReference type="GO" id="GO:0003755">
    <property type="term" value="F:peptidyl-prolyl cis-trans isomerase activity"/>
    <property type="evidence" value="ECO:0007669"/>
    <property type="project" value="UniProtKB-EC"/>
</dbReference>
<dbReference type="eggNOG" id="KOG1337">
    <property type="taxonomic scope" value="Eukaryota"/>
</dbReference>
<dbReference type="PROSITE" id="PS50280">
    <property type="entry name" value="SET"/>
    <property type="match status" value="1"/>
</dbReference>
<dbReference type="AlphaFoldDB" id="G0QJF8"/>
<dbReference type="InterPro" id="IPR050600">
    <property type="entry name" value="SETD3_SETD6_MTase"/>
</dbReference>
<dbReference type="InterPro" id="IPR046341">
    <property type="entry name" value="SET_dom_sf"/>
</dbReference>
<evidence type="ECO:0000313" key="4">
    <source>
        <dbReference type="Proteomes" id="UP000008983"/>
    </source>
</evidence>
<evidence type="ECO:0000313" key="3">
    <source>
        <dbReference type="EMBL" id="EGR34645.1"/>
    </source>
</evidence>